<accession>A0ABX0IZM4</accession>
<evidence type="ECO:0000313" key="2">
    <source>
        <dbReference type="Proteomes" id="UP001165962"/>
    </source>
</evidence>
<evidence type="ECO:0000313" key="1">
    <source>
        <dbReference type="EMBL" id="NHN28606.1"/>
    </source>
</evidence>
<organism evidence="1 2">
    <name type="scientific">Paenibacillus agricola</name>
    <dbReference type="NCBI Taxonomy" id="2716264"/>
    <lineage>
        <taxon>Bacteria</taxon>
        <taxon>Bacillati</taxon>
        <taxon>Bacillota</taxon>
        <taxon>Bacilli</taxon>
        <taxon>Bacillales</taxon>
        <taxon>Paenibacillaceae</taxon>
        <taxon>Paenibacillus</taxon>
    </lineage>
</organism>
<comment type="caution">
    <text evidence="1">The sequence shown here is derived from an EMBL/GenBank/DDBJ whole genome shotgun (WGS) entry which is preliminary data.</text>
</comment>
<reference evidence="1" key="1">
    <citation type="submission" date="2020-03" db="EMBL/GenBank/DDBJ databases">
        <title>Draft sequencing of Paenibacilllus sp. S3N08.</title>
        <authorList>
            <person name="Kim D.-U."/>
        </authorList>
    </citation>
    <scope>NUCLEOTIDE SEQUENCE</scope>
    <source>
        <strain evidence="1">S3N08</strain>
    </source>
</reference>
<protein>
    <submittedName>
        <fullName evidence="1">Uncharacterized protein</fullName>
    </submittedName>
</protein>
<dbReference type="Proteomes" id="UP001165962">
    <property type="component" value="Unassembled WGS sequence"/>
</dbReference>
<dbReference type="EMBL" id="JAAOIW010000001">
    <property type="protein sequence ID" value="NHN28606.1"/>
    <property type="molecule type" value="Genomic_DNA"/>
</dbReference>
<keyword evidence="2" id="KW-1185">Reference proteome</keyword>
<name>A0ABX0IZM4_9BACL</name>
<gene>
    <name evidence="1" type="ORF">G9U52_02040</name>
</gene>
<sequence length="57" mass="6285">MRLYSAGVTLYHFLNMFGEAQVTAVSIRVCKEVNAIVKALAKLGGIWEGLHIFDTDS</sequence>
<proteinExistence type="predicted"/>